<proteinExistence type="predicted"/>
<evidence type="ECO:0000313" key="3">
    <source>
        <dbReference type="Proteomes" id="UP000020595"/>
    </source>
</evidence>
<dbReference type="PATRIC" id="fig|1310613.3.peg.1172"/>
<dbReference type="InterPro" id="IPR008900">
    <property type="entry name" value="Zot_N"/>
</dbReference>
<dbReference type="Pfam" id="PF05707">
    <property type="entry name" value="Zot"/>
    <property type="match status" value="1"/>
</dbReference>
<dbReference type="AlphaFoldDB" id="A0A009IPH3"/>
<sequence length="367" mass="41965">MIYLITATPGSGKTLWAVKEIFARANEAEPWNIFSNIDGLKLDTAQPLKDDFNDYPPRSLVVIDEAQQIKHFSKKFKGMHDQVEFLQTHRHAEMLDIIFITQAPRLLNADVLDMVGMHYHLHRPMGMKMATWWLWKHHQLNPNTKSVKSDAEDTGTFSYPKHLFNMYKSTKGGTDTHGKIRIPAKLVSAIWMLFLTICAAGYFYIKNDNQNKHEEPKTFKTEVPKAADPLQKKVDDCVKQLGWTAEMCKEGLDPEYKAKRDQEMLNKTQNDIQSITIKYNPNKPYATEMPQDFEVQAVDYPRISGVTSLKNGRLIAVDQQGNYMPSISQSDCKKWLSGYRPFDYTKAPQSARSVHELTPMASATSSL</sequence>
<organism evidence="2 3">
    <name type="scientific">Acinetobacter baumannii (strain 1295743)</name>
    <dbReference type="NCBI Taxonomy" id="1310613"/>
    <lineage>
        <taxon>Bacteria</taxon>
        <taxon>Pseudomonadati</taxon>
        <taxon>Pseudomonadota</taxon>
        <taxon>Gammaproteobacteria</taxon>
        <taxon>Moraxellales</taxon>
        <taxon>Moraxellaceae</taxon>
        <taxon>Acinetobacter</taxon>
        <taxon>Acinetobacter calcoaceticus/baumannii complex</taxon>
    </lineage>
</organism>
<dbReference type="Proteomes" id="UP000020595">
    <property type="component" value="Unassembled WGS sequence"/>
</dbReference>
<accession>A0A009IPH3</accession>
<dbReference type="EMBL" id="JEWH01000010">
    <property type="protein sequence ID" value="EXB06634.1"/>
    <property type="molecule type" value="Genomic_DNA"/>
</dbReference>
<dbReference type="Gene3D" id="3.40.50.300">
    <property type="entry name" value="P-loop containing nucleotide triphosphate hydrolases"/>
    <property type="match status" value="1"/>
</dbReference>
<reference evidence="2 3" key="1">
    <citation type="submission" date="2014-02" db="EMBL/GenBank/DDBJ databases">
        <title>Comparative genomics and transcriptomics to identify genetic mechanisms underlying the emergence of carbapenem resistant Acinetobacter baumannii (CRAb).</title>
        <authorList>
            <person name="Harris A.D."/>
            <person name="Johnson K.J."/>
            <person name="George J."/>
            <person name="Shefchek K."/>
            <person name="Daugherty S.C."/>
            <person name="Parankush S."/>
            <person name="Sadzewicz L."/>
            <person name="Tallon L."/>
            <person name="Sengamalay N."/>
            <person name="Hazen T.H."/>
            <person name="Rasko D.A."/>
        </authorList>
    </citation>
    <scope>NUCLEOTIDE SEQUENCE [LARGE SCALE GENOMIC DNA]</scope>
    <source>
        <strain evidence="2 3">1295743</strain>
    </source>
</reference>
<feature type="domain" description="Zona occludens toxin N-terminal" evidence="1">
    <location>
        <begin position="59"/>
        <end position="172"/>
    </location>
</feature>
<name>A0A009IPH3_ACIB9</name>
<gene>
    <name evidence="2" type="ORF">J512_1221</name>
</gene>
<protein>
    <submittedName>
        <fullName evidence="2">Zonular occludens toxin family protein</fullName>
    </submittedName>
</protein>
<evidence type="ECO:0000259" key="1">
    <source>
        <dbReference type="Pfam" id="PF05707"/>
    </source>
</evidence>
<comment type="caution">
    <text evidence="2">The sequence shown here is derived from an EMBL/GenBank/DDBJ whole genome shotgun (WGS) entry which is preliminary data.</text>
</comment>
<dbReference type="RefSeq" id="WP_140992122.1">
    <property type="nucleotide sequence ID" value="NZ_JEWH01000010.1"/>
</dbReference>
<evidence type="ECO:0000313" key="2">
    <source>
        <dbReference type="EMBL" id="EXB06634.1"/>
    </source>
</evidence>
<dbReference type="InterPro" id="IPR027417">
    <property type="entry name" value="P-loop_NTPase"/>
</dbReference>